<feature type="compositionally biased region" description="Polar residues" evidence="1">
    <location>
        <begin position="11"/>
        <end position="20"/>
    </location>
</feature>
<protein>
    <submittedName>
        <fullName evidence="2">Uncharacterized protein</fullName>
    </submittedName>
</protein>
<keyword evidence="3" id="KW-1185">Reference proteome</keyword>
<accession>A0A2G8SHK6</accession>
<feature type="region of interest" description="Disordered" evidence="1">
    <location>
        <begin position="1"/>
        <end position="20"/>
    </location>
</feature>
<gene>
    <name evidence="2" type="ORF">GSI_04699</name>
</gene>
<dbReference type="Proteomes" id="UP000230002">
    <property type="component" value="Unassembled WGS sequence"/>
</dbReference>
<comment type="caution">
    <text evidence="2">The sequence shown here is derived from an EMBL/GenBank/DDBJ whole genome shotgun (WGS) entry which is preliminary data.</text>
</comment>
<evidence type="ECO:0000313" key="2">
    <source>
        <dbReference type="EMBL" id="PIL33249.1"/>
    </source>
</evidence>
<dbReference type="AlphaFoldDB" id="A0A2G8SHK6"/>
<reference evidence="2 3" key="1">
    <citation type="journal article" date="2015" name="Sci. Rep.">
        <title>Chromosome-level genome map provides insights into diverse defense mechanisms in the medicinal fungus Ganoderma sinense.</title>
        <authorList>
            <person name="Zhu Y."/>
            <person name="Xu J."/>
            <person name="Sun C."/>
            <person name="Zhou S."/>
            <person name="Xu H."/>
            <person name="Nelson D.R."/>
            <person name="Qian J."/>
            <person name="Song J."/>
            <person name="Luo H."/>
            <person name="Xiang L."/>
            <person name="Li Y."/>
            <person name="Xu Z."/>
            <person name="Ji A."/>
            <person name="Wang L."/>
            <person name="Lu S."/>
            <person name="Hayward A."/>
            <person name="Sun W."/>
            <person name="Li X."/>
            <person name="Schwartz D.C."/>
            <person name="Wang Y."/>
            <person name="Chen S."/>
        </authorList>
    </citation>
    <scope>NUCLEOTIDE SEQUENCE [LARGE SCALE GENOMIC DNA]</scope>
    <source>
        <strain evidence="2 3">ZZ0214-1</strain>
    </source>
</reference>
<proteinExistence type="predicted"/>
<sequence>MVTTPIVADRPSTSRFSTPLSATDHASRHLIVATRPAGSACKGHSTHNEPGIISCHHRPLIPLLRDRSDHVHFPRSYSSPYLGGQRMRRELERSWCSWWSKEHA</sequence>
<organism evidence="2 3">
    <name type="scientific">Ganoderma sinense ZZ0214-1</name>
    <dbReference type="NCBI Taxonomy" id="1077348"/>
    <lineage>
        <taxon>Eukaryota</taxon>
        <taxon>Fungi</taxon>
        <taxon>Dikarya</taxon>
        <taxon>Basidiomycota</taxon>
        <taxon>Agaricomycotina</taxon>
        <taxon>Agaricomycetes</taxon>
        <taxon>Polyporales</taxon>
        <taxon>Polyporaceae</taxon>
        <taxon>Ganoderma</taxon>
    </lineage>
</organism>
<name>A0A2G8SHK6_9APHY</name>
<evidence type="ECO:0000256" key="1">
    <source>
        <dbReference type="SAM" id="MobiDB-lite"/>
    </source>
</evidence>
<evidence type="ECO:0000313" key="3">
    <source>
        <dbReference type="Proteomes" id="UP000230002"/>
    </source>
</evidence>
<dbReference type="EMBL" id="AYKW01000008">
    <property type="protein sequence ID" value="PIL33249.1"/>
    <property type="molecule type" value="Genomic_DNA"/>
</dbReference>